<keyword evidence="2" id="KW-1185">Reference proteome</keyword>
<protein>
    <submittedName>
        <fullName evidence="1">Uncharacterized protein</fullName>
    </submittedName>
</protein>
<gene>
    <name evidence="1" type="ORF">CUD01_18410</name>
</gene>
<proteinExistence type="predicted"/>
<sequence length="114" mass="12295">MNRDEVLVILMLLEGAGFVPRAVDDEAREAQIMSWTVGLEGMHPDAALECTRFLIRTTSGKVYKLAPGDVRRALFDVQVEAMGGPFGEKDLPQHLAIGTVWGGPDGRTGIGTEA</sequence>
<evidence type="ECO:0000313" key="1">
    <source>
        <dbReference type="EMBL" id="GEA81397.1"/>
    </source>
</evidence>
<reference evidence="1 2" key="1">
    <citation type="submission" date="2019-06" db="EMBL/GenBank/DDBJ databases">
        <title>Whole genome shotgun sequence of Cellulomonas uda NBRC 3747.</title>
        <authorList>
            <person name="Hosoyama A."/>
            <person name="Uohara A."/>
            <person name="Ohji S."/>
            <person name="Ichikawa N."/>
        </authorList>
    </citation>
    <scope>NUCLEOTIDE SEQUENCE [LARGE SCALE GENOMIC DNA]</scope>
    <source>
        <strain evidence="1 2">NBRC 3747</strain>
    </source>
</reference>
<dbReference type="AlphaFoldDB" id="A0A4Y3KBM7"/>
<dbReference type="EMBL" id="BJLP01000028">
    <property type="protein sequence ID" value="GEA81397.1"/>
    <property type="molecule type" value="Genomic_DNA"/>
</dbReference>
<accession>A0A4Y3KBM7</accession>
<name>A0A4Y3KBM7_CELUD</name>
<organism evidence="1 2">
    <name type="scientific">Cellulomonas uda</name>
    <dbReference type="NCBI Taxonomy" id="1714"/>
    <lineage>
        <taxon>Bacteria</taxon>
        <taxon>Bacillati</taxon>
        <taxon>Actinomycetota</taxon>
        <taxon>Actinomycetes</taxon>
        <taxon>Micrococcales</taxon>
        <taxon>Cellulomonadaceae</taxon>
        <taxon>Cellulomonas</taxon>
    </lineage>
</organism>
<comment type="caution">
    <text evidence="1">The sequence shown here is derived from an EMBL/GenBank/DDBJ whole genome shotgun (WGS) entry which is preliminary data.</text>
</comment>
<evidence type="ECO:0000313" key="2">
    <source>
        <dbReference type="Proteomes" id="UP000315842"/>
    </source>
</evidence>
<dbReference type="Proteomes" id="UP000315842">
    <property type="component" value="Unassembled WGS sequence"/>
</dbReference>